<dbReference type="Proteomes" id="UP000561181">
    <property type="component" value="Unassembled WGS sequence"/>
</dbReference>
<dbReference type="GO" id="GO:0015697">
    <property type="term" value="P:quaternary ammonium group transport"/>
    <property type="evidence" value="ECO:0007669"/>
    <property type="project" value="UniProtKB-ARBA"/>
</dbReference>
<accession>A0A848QPX7</accession>
<dbReference type="GO" id="GO:0005524">
    <property type="term" value="F:ATP binding"/>
    <property type="evidence" value="ECO:0007669"/>
    <property type="project" value="UniProtKB-KW"/>
</dbReference>
<dbReference type="GO" id="GO:0043190">
    <property type="term" value="C:ATP-binding cassette (ABC) transporter complex"/>
    <property type="evidence" value="ECO:0007669"/>
    <property type="project" value="InterPro"/>
</dbReference>
<dbReference type="SMART" id="SM00382">
    <property type="entry name" value="AAA"/>
    <property type="match status" value="1"/>
</dbReference>
<proteinExistence type="predicted"/>
<dbReference type="RefSeq" id="WP_170014162.1">
    <property type="nucleotide sequence ID" value="NZ_JABCRE010000004.1"/>
</dbReference>
<dbReference type="EMBL" id="JABCRE010000004">
    <property type="protein sequence ID" value="NMW32959.1"/>
    <property type="molecule type" value="Genomic_DNA"/>
</dbReference>
<evidence type="ECO:0000256" key="3">
    <source>
        <dbReference type="ARBA" id="ARBA00022840"/>
    </source>
</evidence>
<dbReference type="Pfam" id="PF08402">
    <property type="entry name" value="TOBE_2"/>
    <property type="match status" value="1"/>
</dbReference>
<gene>
    <name evidence="5" type="ORF">HKD42_12890</name>
</gene>
<protein>
    <submittedName>
        <fullName evidence="5">ABC transporter ATP-binding protein</fullName>
    </submittedName>
</protein>
<keyword evidence="6" id="KW-1185">Reference proteome</keyword>
<keyword evidence="3 5" id="KW-0067">ATP-binding</keyword>
<keyword evidence="1" id="KW-0813">Transport</keyword>
<dbReference type="SUPFAM" id="SSF50331">
    <property type="entry name" value="MOP-like"/>
    <property type="match status" value="1"/>
</dbReference>
<dbReference type="GO" id="GO:0016887">
    <property type="term" value="F:ATP hydrolysis activity"/>
    <property type="evidence" value="ECO:0007669"/>
    <property type="project" value="InterPro"/>
</dbReference>
<dbReference type="InterPro" id="IPR013611">
    <property type="entry name" value="Transp-assoc_OB_typ2"/>
</dbReference>
<comment type="caution">
    <text evidence="5">The sequence shown here is derived from an EMBL/GenBank/DDBJ whole genome shotgun (WGS) entry which is preliminary data.</text>
</comment>
<name>A0A848QPX7_9SPHN</name>
<dbReference type="PANTHER" id="PTHR42781:SF4">
    <property type="entry name" value="SPERMIDINE_PUTRESCINE IMPORT ATP-BINDING PROTEIN POTA"/>
    <property type="match status" value="1"/>
</dbReference>
<dbReference type="GO" id="GO:0022857">
    <property type="term" value="F:transmembrane transporter activity"/>
    <property type="evidence" value="ECO:0007669"/>
    <property type="project" value="InterPro"/>
</dbReference>
<evidence type="ECO:0000256" key="1">
    <source>
        <dbReference type="ARBA" id="ARBA00022448"/>
    </source>
</evidence>
<sequence length="343" mass="36196">MTHAVMQISGLTKTRGTRRVLDAVNLELQPGRVTAILGPSGAGKSTLLRAIAGLEDCDAGTISVSGEALTNGRALVRPEHRNIGMVFQDFSLFPHLSIIENVMFGLRTGSAASRKDRAIEMLAQVQLDSRANDYPHMLSGGEQQRVALARALAPAPSTVLLDEAFSGLDKSLRAKLRDIALQAIAAQGAAALMVTHDAEEAMYMADTLALMIDGRIVQSGTPAELYLRPVSAAAAGLLGDVNAYDGFVKDGTFVTPFGQIDAAELADGPAQLLVRPEGVVITADPSAENTVKETHTLGANQALTIEAPTSLRWNVRAPVEPAIPAGQMVRTSLNPAFCQIIAQ</sequence>
<dbReference type="InterPro" id="IPR050093">
    <property type="entry name" value="ABC_SmlMolc_Importer"/>
</dbReference>
<dbReference type="InterPro" id="IPR003593">
    <property type="entry name" value="AAA+_ATPase"/>
</dbReference>
<dbReference type="PROSITE" id="PS00211">
    <property type="entry name" value="ABC_TRANSPORTER_1"/>
    <property type="match status" value="1"/>
</dbReference>
<dbReference type="PANTHER" id="PTHR42781">
    <property type="entry name" value="SPERMIDINE/PUTRESCINE IMPORT ATP-BINDING PROTEIN POTA"/>
    <property type="match status" value="1"/>
</dbReference>
<evidence type="ECO:0000313" key="5">
    <source>
        <dbReference type="EMBL" id="NMW32959.1"/>
    </source>
</evidence>
<dbReference type="InterPro" id="IPR008995">
    <property type="entry name" value="Mo/tungstate-bd_C_term_dom"/>
</dbReference>
<dbReference type="Gene3D" id="3.40.50.300">
    <property type="entry name" value="P-loop containing nucleotide triphosphate hydrolases"/>
    <property type="match status" value="1"/>
</dbReference>
<dbReference type="Pfam" id="PF00005">
    <property type="entry name" value="ABC_tran"/>
    <property type="match status" value="1"/>
</dbReference>
<evidence type="ECO:0000256" key="2">
    <source>
        <dbReference type="ARBA" id="ARBA00022741"/>
    </source>
</evidence>
<keyword evidence="2" id="KW-0547">Nucleotide-binding</keyword>
<dbReference type="FunFam" id="3.40.50.300:FF:000425">
    <property type="entry name" value="Probable ABC transporter, ATP-binding subunit"/>
    <property type="match status" value="1"/>
</dbReference>
<dbReference type="AlphaFoldDB" id="A0A848QPX7"/>
<dbReference type="InterPro" id="IPR017871">
    <property type="entry name" value="ABC_transporter-like_CS"/>
</dbReference>
<evidence type="ECO:0000313" key="6">
    <source>
        <dbReference type="Proteomes" id="UP000561181"/>
    </source>
</evidence>
<organism evidence="5 6">
    <name type="scientific">Pontixanthobacter rizhaonensis</name>
    <dbReference type="NCBI Taxonomy" id="2730337"/>
    <lineage>
        <taxon>Bacteria</taxon>
        <taxon>Pseudomonadati</taxon>
        <taxon>Pseudomonadota</taxon>
        <taxon>Alphaproteobacteria</taxon>
        <taxon>Sphingomonadales</taxon>
        <taxon>Erythrobacteraceae</taxon>
        <taxon>Pontixanthobacter</taxon>
    </lineage>
</organism>
<dbReference type="InterPro" id="IPR003439">
    <property type="entry name" value="ABC_transporter-like_ATP-bd"/>
</dbReference>
<dbReference type="PROSITE" id="PS50893">
    <property type="entry name" value="ABC_TRANSPORTER_2"/>
    <property type="match status" value="1"/>
</dbReference>
<evidence type="ECO:0000259" key="4">
    <source>
        <dbReference type="PROSITE" id="PS50893"/>
    </source>
</evidence>
<dbReference type="InterPro" id="IPR027417">
    <property type="entry name" value="P-loop_NTPase"/>
</dbReference>
<reference evidence="5 6" key="1">
    <citation type="submission" date="2020-04" db="EMBL/GenBank/DDBJ databases">
        <authorList>
            <person name="Liu A."/>
        </authorList>
    </citation>
    <scope>NUCLEOTIDE SEQUENCE [LARGE SCALE GENOMIC DNA]</scope>
    <source>
        <strain evidence="5 6">RZ02</strain>
    </source>
</reference>
<feature type="domain" description="ABC transporter" evidence="4">
    <location>
        <begin position="6"/>
        <end position="238"/>
    </location>
</feature>
<dbReference type="SUPFAM" id="SSF52540">
    <property type="entry name" value="P-loop containing nucleoside triphosphate hydrolases"/>
    <property type="match status" value="1"/>
</dbReference>